<dbReference type="GO" id="GO:0046872">
    <property type="term" value="F:metal ion binding"/>
    <property type="evidence" value="ECO:0007669"/>
    <property type="project" value="UniProtKB-KW"/>
</dbReference>
<dbReference type="Pfam" id="PF01058">
    <property type="entry name" value="Oxidored_q6"/>
    <property type="match status" value="1"/>
</dbReference>
<dbReference type="InterPro" id="IPR052375">
    <property type="entry name" value="Complex_I_20kDa-like"/>
</dbReference>
<dbReference type="InterPro" id="IPR006137">
    <property type="entry name" value="NADH_UbQ_OxRdtase-like_20kDa"/>
</dbReference>
<accession>A0A7C3IXI1</accession>
<dbReference type="PANTHER" id="PTHR42989">
    <property type="entry name" value="HYDROGENASE-4 COMPONENT I"/>
    <property type="match status" value="1"/>
</dbReference>
<comment type="caution">
    <text evidence="8">The sequence shown here is derived from an EMBL/GenBank/DDBJ whole genome shotgun (WGS) entry which is preliminary data.</text>
</comment>
<evidence type="ECO:0000259" key="7">
    <source>
        <dbReference type="Pfam" id="PF01058"/>
    </source>
</evidence>
<name>A0A7C3IXI1_9CREN</name>
<dbReference type="SUPFAM" id="SSF56770">
    <property type="entry name" value="HydA/Nqo6-like"/>
    <property type="match status" value="1"/>
</dbReference>
<keyword evidence="5" id="KW-0408">Iron</keyword>
<keyword evidence="4" id="KW-0479">Metal-binding</keyword>
<dbReference type="Gene3D" id="3.40.50.12280">
    <property type="match status" value="1"/>
</dbReference>
<comment type="similarity">
    <text evidence="2">Belongs to the complex I 20 kDa subunit family.</text>
</comment>
<gene>
    <name evidence="8" type="primary">nuoB</name>
    <name evidence="8" type="ORF">ENS19_04545</name>
</gene>
<evidence type="ECO:0000256" key="6">
    <source>
        <dbReference type="ARBA" id="ARBA00023014"/>
    </source>
</evidence>
<dbReference type="EMBL" id="DSTX01000007">
    <property type="protein sequence ID" value="HFK20534.1"/>
    <property type="molecule type" value="Genomic_DNA"/>
</dbReference>
<evidence type="ECO:0000313" key="8">
    <source>
        <dbReference type="EMBL" id="HFK20534.1"/>
    </source>
</evidence>
<organism evidence="8">
    <name type="scientific">Candidatus Methanomethylicus mesodigestus</name>
    <dbReference type="NCBI Taxonomy" id="1867258"/>
    <lineage>
        <taxon>Archaea</taxon>
        <taxon>Thermoproteota</taxon>
        <taxon>Methanosuratincolia</taxon>
        <taxon>Candidatus Methanomethylicales</taxon>
        <taxon>Candidatus Methanomethylicaceae</taxon>
        <taxon>Candidatus Methanomethylicus</taxon>
    </lineage>
</organism>
<comment type="cofactor">
    <cofactor evidence="1">
        <name>[4Fe-4S] cluster</name>
        <dbReference type="ChEBI" id="CHEBI:49883"/>
    </cofactor>
</comment>
<proteinExistence type="inferred from homology"/>
<evidence type="ECO:0000256" key="4">
    <source>
        <dbReference type="ARBA" id="ARBA00022723"/>
    </source>
</evidence>
<dbReference type="GO" id="GO:0051539">
    <property type="term" value="F:4 iron, 4 sulfur cluster binding"/>
    <property type="evidence" value="ECO:0007669"/>
    <property type="project" value="UniProtKB-KW"/>
</dbReference>
<dbReference type="GO" id="GO:0016491">
    <property type="term" value="F:oxidoreductase activity"/>
    <property type="evidence" value="ECO:0007669"/>
    <property type="project" value="UniProtKB-KW"/>
</dbReference>
<keyword evidence="6" id="KW-0411">Iron-sulfur</keyword>
<dbReference type="PANTHER" id="PTHR42989:SF1">
    <property type="entry name" value="FORMATE HYDROGENLYASE SUBUNIT 7-RELATED"/>
    <property type="match status" value="1"/>
</dbReference>
<sequence>MGIIDRARVYSPWLYHLHCGGCNGCDIETLAALAPRFDAERFGIQLVASPRHADILVTTGCVPKQFIPMVKRVYEQVPEPKVVVAIGGCACGGSLFYEEEPENYAILGSPDLMIPVDVYVPGCAPKPEQIINGIVQGILKLAAKGSSRKRREV</sequence>
<reference evidence="8" key="1">
    <citation type="journal article" date="2020" name="mSystems">
        <title>Genome- and Community-Level Interaction Insights into Carbon Utilization and Element Cycling Functions of Hydrothermarchaeota in Hydrothermal Sediment.</title>
        <authorList>
            <person name="Zhou Z."/>
            <person name="Liu Y."/>
            <person name="Xu W."/>
            <person name="Pan J."/>
            <person name="Luo Z.H."/>
            <person name="Li M."/>
        </authorList>
    </citation>
    <scope>NUCLEOTIDE SEQUENCE [LARGE SCALE GENOMIC DNA]</scope>
    <source>
        <strain evidence="8">SpSt-468</strain>
    </source>
</reference>
<evidence type="ECO:0000256" key="1">
    <source>
        <dbReference type="ARBA" id="ARBA00001966"/>
    </source>
</evidence>
<dbReference type="NCBIfam" id="NF005012">
    <property type="entry name" value="PRK06411.1"/>
    <property type="match status" value="1"/>
</dbReference>
<evidence type="ECO:0000256" key="2">
    <source>
        <dbReference type="ARBA" id="ARBA00009173"/>
    </source>
</evidence>
<evidence type="ECO:0000256" key="5">
    <source>
        <dbReference type="ARBA" id="ARBA00023004"/>
    </source>
</evidence>
<keyword evidence="8" id="KW-0560">Oxidoreductase</keyword>
<dbReference type="AlphaFoldDB" id="A0A7C3IXI1"/>
<keyword evidence="3" id="KW-0004">4Fe-4S</keyword>
<evidence type="ECO:0000256" key="3">
    <source>
        <dbReference type="ARBA" id="ARBA00022485"/>
    </source>
</evidence>
<protein>
    <submittedName>
        <fullName evidence="8">NADH-quinone oxidoreductase subunit NuoB</fullName>
        <ecNumber evidence="8">1.6.5.11</ecNumber>
    </submittedName>
</protein>
<dbReference type="EC" id="1.6.5.11" evidence="8"/>
<feature type="domain" description="NADH:ubiquinone oxidoreductase-like 20kDa subunit" evidence="7">
    <location>
        <begin position="22"/>
        <end position="135"/>
    </location>
</feature>